<dbReference type="PROSITE" id="PS51118">
    <property type="entry name" value="HTH_HXLR"/>
    <property type="match status" value="1"/>
</dbReference>
<evidence type="ECO:0000256" key="2">
    <source>
        <dbReference type="ARBA" id="ARBA00023125"/>
    </source>
</evidence>
<evidence type="ECO:0000313" key="6">
    <source>
        <dbReference type="Proteomes" id="UP000483261"/>
    </source>
</evidence>
<organism evidence="5 6">
    <name type="scientific">Nocardioides turkmenicus</name>
    <dbReference type="NCBI Taxonomy" id="2711220"/>
    <lineage>
        <taxon>Bacteria</taxon>
        <taxon>Bacillati</taxon>
        <taxon>Actinomycetota</taxon>
        <taxon>Actinomycetes</taxon>
        <taxon>Propionibacteriales</taxon>
        <taxon>Nocardioidaceae</taxon>
        <taxon>Nocardioides</taxon>
    </lineage>
</organism>
<reference evidence="5 6" key="1">
    <citation type="submission" date="2020-02" db="EMBL/GenBank/DDBJ databases">
        <title>Whole-genome analyses of novel actinobacteria.</title>
        <authorList>
            <person name="Sahin N."/>
        </authorList>
    </citation>
    <scope>NUCLEOTIDE SEQUENCE [LARGE SCALE GENOMIC DNA]</scope>
    <source>
        <strain evidence="5 6">KC13</strain>
    </source>
</reference>
<feature type="domain" description="HTH hxlR-type" evidence="4">
    <location>
        <begin position="11"/>
        <end position="110"/>
    </location>
</feature>
<dbReference type="Pfam" id="PF01638">
    <property type="entry name" value="HxlR"/>
    <property type="match status" value="1"/>
</dbReference>
<dbReference type="PANTHER" id="PTHR33204:SF36">
    <property type="entry name" value="TRANSCRIPTIONAL REGULATORY PROTEIN"/>
    <property type="match status" value="1"/>
</dbReference>
<evidence type="ECO:0000313" key="5">
    <source>
        <dbReference type="EMBL" id="NGN94817.1"/>
    </source>
</evidence>
<keyword evidence="2" id="KW-0238">DNA-binding</keyword>
<accession>A0A6M1REU7</accession>
<keyword evidence="6" id="KW-1185">Reference proteome</keyword>
<evidence type="ECO:0000256" key="1">
    <source>
        <dbReference type="ARBA" id="ARBA00023015"/>
    </source>
</evidence>
<protein>
    <submittedName>
        <fullName evidence="5">Helix-turn-helix transcriptional regulator</fullName>
    </submittedName>
</protein>
<dbReference type="PANTHER" id="PTHR33204">
    <property type="entry name" value="TRANSCRIPTIONAL REGULATOR, MARR FAMILY"/>
    <property type="match status" value="1"/>
</dbReference>
<sequence length="156" mass="17373">MITDEIDRTRCSVAGTLAVVGEKWSLLVLREAFLGVRRFADFQQNLDVSRAVLTDRLNTFVDQGVLVRAPYHAEGQRQRHEYQLTQKGLDLYPALVALMEWGDRYLADGRGSALALEHRDCGGEVHLSLTCEEGHFLSGPREVRPVPLPAASLQDG</sequence>
<name>A0A6M1REU7_9ACTN</name>
<keyword evidence="1" id="KW-0805">Transcription regulation</keyword>
<dbReference type="GO" id="GO:0003677">
    <property type="term" value="F:DNA binding"/>
    <property type="evidence" value="ECO:0007669"/>
    <property type="project" value="UniProtKB-KW"/>
</dbReference>
<dbReference type="InterPro" id="IPR036390">
    <property type="entry name" value="WH_DNA-bd_sf"/>
</dbReference>
<evidence type="ECO:0000259" key="4">
    <source>
        <dbReference type="PROSITE" id="PS51118"/>
    </source>
</evidence>
<dbReference type="InterPro" id="IPR036388">
    <property type="entry name" value="WH-like_DNA-bd_sf"/>
</dbReference>
<dbReference type="SUPFAM" id="SSF46785">
    <property type="entry name" value="Winged helix' DNA-binding domain"/>
    <property type="match status" value="1"/>
</dbReference>
<keyword evidence="3" id="KW-0804">Transcription</keyword>
<proteinExistence type="predicted"/>
<dbReference type="AlphaFoldDB" id="A0A6M1REU7"/>
<dbReference type="Proteomes" id="UP000483261">
    <property type="component" value="Unassembled WGS sequence"/>
</dbReference>
<comment type="caution">
    <text evidence="5">The sequence shown here is derived from an EMBL/GenBank/DDBJ whole genome shotgun (WGS) entry which is preliminary data.</text>
</comment>
<dbReference type="RefSeq" id="WP_165112500.1">
    <property type="nucleotide sequence ID" value="NZ_JAALAA010000017.1"/>
</dbReference>
<dbReference type="Gene3D" id="1.10.10.10">
    <property type="entry name" value="Winged helix-like DNA-binding domain superfamily/Winged helix DNA-binding domain"/>
    <property type="match status" value="1"/>
</dbReference>
<gene>
    <name evidence="5" type="ORF">G5C66_19010</name>
</gene>
<evidence type="ECO:0000256" key="3">
    <source>
        <dbReference type="ARBA" id="ARBA00023163"/>
    </source>
</evidence>
<dbReference type="InterPro" id="IPR002577">
    <property type="entry name" value="HTH_HxlR"/>
</dbReference>
<dbReference type="EMBL" id="JAALAA010000017">
    <property type="protein sequence ID" value="NGN94817.1"/>
    <property type="molecule type" value="Genomic_DNA"/>
</dbReference>